<organism evidence="4 5">
    <name type="scientific">Rhodobacter capsulatus</name>
    <name type="common">Rhodopseudomonas capsulata</name>
    <dbReference type="NCBI Taxonomy" id="1061"/>
    <lineage>
        <taxon>Bacteria</taxon>
        <taxon>Pseudomonadati</taxon>
        <taxon>Pseudomonadota</taxon>
        <taxon>Alphaproteobacteria</taxon>
        <taxon>Rhodobacterales</taxon>
        <taxon>Rhodobacter group</taxon>
        <taxon>Rhodobacter</taxon>
    </lineage>
</organism>
<dbReference type="GO" id="GO:0071949">
    <property type="term" value="F:FAD binding"/>
    <property type="evidence" value="ECO:0007669"/>
    <property type="project" value="InterPro"/>
</dbReference>
<dbReference type="GO" id="GO:0003824">
    <property type="term" value="F:catalytic activity"/>
    <property type="evidence" value="ECO:0007669"/>
    <property type="project" value="InterPro"/>
</dbReference>
<dbReference type="Proteomes" id="UP000183812">
    <property type="component" value="Unassembled WGS sequence"/>
</dbReference>
<dbReference type="PANTHER" id="PTHR11748:SF103">
    <property type="entry name" value="GLYCOLATE OXIDASE SUBUNIT GLCE"/>
    <property type="match status" value="1"/>
</dbReference>
<evidence type="ECO:0000256" key="1">
    <source>
        <dbReference type="ARBA" id="ARBA00022630"/>
    </source>
</evidence>
<keyword evidence="1" id="KW-0285">Flavoprotein</keyword>
<evidence type="ECO:0000259" key="3">
    <source>
        <dbReference type="PROSITE" id="PS51387"/>
    </source>
</evidence>
<dbReference type="InterPro" id="IPR016164">
    <property type="entry name" value="FAD-linked_Oxase-like_C"/>
</dbReference>
<evidence type="ECO:0000313" key="5">
    <source>
        <dbReference type="Proteomes" id="UP000183812"/>
    </source>
</evidence>
<evidence type="ECO:0000313" key="4">
    <source>
        <dbReference type="EMBL" id="SDF92277.1"/>
    </source>
</evidence>
<name>A0A1G7Q126_RHOCA</name>
<evidence type="ECO:0000256" key="2">
    <source>
        <dbReference type="ARBA" id="ARBA00022827"/>
    </source>
</evidence>
<dbReference type="InterPro" id="IPR036318">
    <property type="entry name" value="FAD-bd_PCMH-like_sf"/>
</dbReference>
<feature type="domain" description="FAD-binding PCMH-type" evidence="3">
    <location>
        <begin position="1"/>
        <end position="171"/>
    </location>
</feature>
<dbReference type="InterPro" id="IPR016166">
    <property type="entry name" value="FAD-bd_PCMH"/>
</dbReference>
<dbReference type="InterPro" id="IPR006094">
    <property type="entry name" value="Oxid_FAD_bind_N"/>
</dbReference>
<dbReference type="AlphaFoldDB" id="A0A1G7Q126"/>
<dbReference type="EMBL" id="FNAY01000021">
    <property type="protein sequence ID" value="SDF92277.1"/>
    <property type="molecule type" value="Genomic_DNA"/>
</dbReference>
<dbReference type="PROSITE" id="PS51387">
    <property type="entry name" value="FAD_PCMH"/>
    <property type="match status" value="1"/>
</dbReference>
<dbReference type="SUPFAM" id="SSF55103">
    <property type="entry name" value="FAD-linked oxidases, C-terminal domain"/>
    <property type="match status" value="1"/>
</dbReference>
<sequence>MRVESESQLVEAVRGARAPLRIVGGGTRPVGALAGAPLQVAISGISLYEPGALTLIAGAGTPLSEIEAAVAAEGQRLPFEPARWGALLGASGESTIGGVVAANVSGPRRVQAGACRDSLIGVRFVDGTGTAVKNGGRVMKNVTGYDLVKLMAGSWGTLGVLSEVAFKLLPAAPAQASLVMEVPLSEAATVLAAALGSQFDVSGAGWLPGVGAIVRIEGLEQSVSYRAARLAEVLAAWAPKVMREEGAGLWRDLAEGAPLHGQPGDLWRFSVKPSDGPQVAARLGGRAVLDWGGGLVWARVAPGTDARKLAAPYAGHATCLRGACAAFEPEAAPVAALSRGLRNRFDPKGLFNPGKMG</sequence>
<gene>
    <name evidence="4" type="ORF">SAMN04244550_03103</name>
</gene>
<accession>A0A1G7Q126</accession>
<proteinExistence type="predicted"/>
<dbReference type="Pfam" id="PF01565">
    <property type="entry name" value="FAD_binding_4"/>
    <property type="match status" value="1"/>
</dbReference>
<dbReference type="RefSeq" id="WP_074555766.1">
    <property type="nucleotide sequence ID" value="NZ_CP119563.1"/>
</dbReference>
<dbReference type="InterPro" id="IPR016169">
    <property type="entry name" value="FAD-bd_PCMH_sub2"/>
</dbReference>
<reference evidence="4 5" key="1">
    <citation type="submission" date="2016-10" db="EMBL/GenBank/DDBJ databases">
        <authorList>
            <person name="de Groot N.N."/>
        </authorList>
    </citation>
    <scope>NUCLEOTIDE SEQUENCE [LARGE SCALE GENOMIC DNA]</scope>
    <source>
        <strain evidence="5">DSM 938 / 37b4</strain>
    </source>
</reference>
<dbReference type="OrthoDB" id="9811557at2"/>
<keyword evidence="2" id="KW-0274">FAD</keyword>
<dbReference type="PANTHER" id="PTHR11748">
    <property type="entry name" value="D-LACTATE DEHYDROGENASE"/>
    <property type="match status" value="1"/>
</dbReference>
<protein>
    <submittedName>
        <fullName evidence="4">Glycolate oxidase FAD binding subunit</fullName>
    </submittedName>
</protein>
<dbReference type="SUPFAM" id="SSF56176">
    <property type="entry name" value="FAD-binding/transporter-associated domain-like"/>
    <property type="match status" value="1"/>
</dbReference>
<dbReference type="Gene3D" id="3.30.465.10">
    <property type="match status" value="1"/>
</dbReference>